<dbReference type="AlphaFoldDB" id="A0AAW9S3M2"/>
<dbReference type="Pfam" id="PF00857">
    <property type="entry name" value="Isochorismatase"/>
    <property type="match status" value="1"/>
</dbReference>
<evidence type="ECO:0000256" key="1">
    <source>
        <dbReference type="ARBA" id="ARBA00022801"/>
    </source>
</evidence>
<evidence type="ECO:0000313" key="3">
    <source>
        <dbReference type="EMBL" id="MEN7550742.1"/>
    </source>
</evidence>
<sequence length="265" mass="29825">MKANGDNINIGKKDPLKEYYSSIVQTDTEERIENLANRDVALLLIDLQYLDAARGYGVFQDILASGIPPEHEEYYFRTLENQVLPNVQKLLKAFRKNRLEIIHIRIQSLTLDGRDRSNGHKRLGLHAAPGSKEAEFLEEVTPLENEIVINKTASGVFSSTNINYVLKNLGINELVVAGVYTNECVETTVRDACDLGYLVSLVEDACTTVTKELHQASITTLKDRYASVVSTMDIEERVEENVTEEIKEVGGISHFTSHTYDDYQQ</sequence>
<feature type="domain" description="Isochorismatase-like" evidence="2">
    <location>
        <begin position="81"/>
        <end position="231"/>
    </location>
</feature>
<dbReference type="CDD" id="cd00431">
    <property type="entry name" value="cysteine_hydrolases"/>
    <property type="match status" value="1"/>
</dbReference>
<dbReference type="Gene3D" id="3.40.50.850">
    <property type="entry name" value="Isochorismatase-like"/>
    <property type="match status" value="1"/>
</dbReference>
<dbReference type="InterPro" id="IPR000868">
    <property type="entry name" value="Isochorismatase-like_dom"/>
</dbReference>
<keyword evidence="4" id="KW-1185">Reference proteome</keyword>
<dbReference type="RefSeq" id="WP_346823524.1">
    <property type="nucleotide sequence ID" value="NZ_JBDKWZ010000016.1"/>
</dbReference>
<dbReference type="Proteomes" id="UP001403385">
    <property type="component" value="Unassembled WGS sequence"/>
</dbReference>
<proteinExistence type="predicted"/>
<dbReference type="SUPFAM" id="SSF52499">
    <property type="entry name" value="Isochorismatase-like hydrolases"/>
    <property type="match status" value="1"/>
</dbReference>
<dbReference type="PANTHER" id="PTHR43540">
    <property type="entry name" value="PEROXYUREIDOACRYLATE/UREIDOACRYLATE AMIDOHYDROLASE-RELATED"/>
    <property type="match status" value="1"/>
</dbReference>
<dbReference type="GO" id="GO:0016787">
    <property type="term" value="F:hydrolase activity"/>
    <property type="evidence" value="ECO:0007669"/>
    <property type="project" value="UniProtKB-KW"/>
</dbReference>
<evidence type="ECO:0000313" key="4">
    <source>
        <dbReference type="Proteomes" id="UP001403385"/>
    </source>
</evidence>
<dbReference type="PANTHER" id="PTHR43540:SF1">
    <property type="entry name" value="ISOCHORISMATASE HYDROLASE"/>
    <property type="match status" value="1"/>
</dbReference>
<comment type="caution">
    <text evidence="3">The sequence shown here is derived from an EMBL/GenBank/DDBJ whole genome shotgun (WGS) entry which is preliminary data.</text>
</comment>
<dbReference type="EMBL" id="JBDKWZ010000016">
    <property type="protein sequence ID" value="MEN7550742.1"/>
    <property type="molecule type" value="Genomic_DNA"/>
</dbReference>
<name>A0AAW9S3M2_9BACT</name>
<organism evidence="3 4">
    <name type="scientific">Rapidithrix thailandica</name>
    <dbReference type="NCBI Taxonomy" id="413964"/>
    <lineage>
        <taxon>Bacteria</taxon>
        <taxon>Pseudomonadati</taxon>
        <taxon>Bacteroidota</taxon>
        <taxon>Cytophagia</taxon>
        <taxon>Cytophagales</taxon>
        <taxon>Flammeovirgaceae</taxon>
        <taxon>Rapidithrix</taxon>
    </lineage>
</organism>
<gene>
    <name evidence="3" type="ORF">AAG747_22670</name>
</gene>
<keyword evidence="1 3" id="KW-0378">Hydrolase</keyword>
<dbReference type="EC" id="3.-.-.-" evidence="3"/>
<evidence type="ECO:0000259" key="2">
    <source>
        <dbReference type="Pfam" id="PF00857"/>
    </source>
</evidence>
<dbReference type="InterPro" id="IPR050272">
    <property type="entry name" value="Isochorismatase-like_hydrls"/>
</dbReference>
<protein>
    <submittedName>
        <fullName evidence="3">Isochorismatase family cysteine hydrolase</fullName>
        <ecNumber evidence="3">3.-.-.-</ecNumber>
    </submittedName>
</protein>
<accession>A0AAW9S3M2</accession>
<dbReference type="InterPro" id="IPR036380">
    <property type="entry name" value="Isochorismatase-like_sf"/>
</dbReference>
<reference evidence="3 4" key="1">
    <citation type="submission" date="2024-04" db="EMBL/GenBank/DDBJ databases">
        <title>Novel genus in family Flammeovirgaceae.</title>
        <authorList>
            <person name="Nguyen T.H."/>
            <person name="Vuong T.Q."/>
            <person name="Le H."/>
            <person name="Kim S.-G."/>
        </authorList>
    </citation>
    <scope>NUCLEOTIDE SEQUENCE [LARGE SCALE GENOMIC DNA]</scope>
    <source>
        <strain evidence="3 4">JCM 23209</strain>
    </source>
</reference>